<keyword evidence="4" id="KW-0687">Ribonucleoprotein</keyword>
<feature type="compositionally biased region" description="Basic and acidic residues" evidence="6">
    <location>
        <begin position="1"/>
        <end position="31"/>
    </location>
</feature>
<evidence type="ECO:0000259" key="7">
    <source>
        <dbReference type="Pfam" id="PF00177"/>
    </source>
</evidence>
<evidence type="ECO:0000256" key="6">
    <source>
        <dbReference type="SAM" id="MobiDB-lite"/>
    </source>
</evidence>
<dbReference type="GeneID" id="41331846"/>
<evidence type="ECO:0000256" key="3">
    <source>
        <dbReference type="ARBA" id="ARBA00022980"/>
    </source>
</evidence>
<dbReference type="InterPro" id="IPR023798">
    <property type="entry name" value="Ribosomal_uS7_dom"/>
</dbReference>
<dbReference type="PANTHER" id="PTHR11205">
    <property type="entry name" value="RIBOSOMAL PROTEIN S7"/>
    <property type="match status" value="1"/>
</dbReference>
<dbReference type="KEGG" id="psyt:DSAG12_03882"/>
<comment type="subunit">
    <text evidence="2">Part of the 30S ribosomal subunit.</text>
</comment>
<dbReference type="NCBIfam" id="NF003106">
    <property type="entry name" value="PRK04027.1"/>
    <property type="match status" value="1"/>
</dbReference>
<evidence type="ECO:0000313" key="9">
    <source>
        <dbReference type="Proteomes" id="UP000321408"/>
    </source>
</evidence>
<evidence type="ECO:0000256" key="5">
    <source>
        <dbReference type="NCBIfam" id="TIGR01028"/>
    </source>
</evidence>
<reference evidence="8 9" key="1">
    <citation type="journal article" date="2020" name="Nature">
        <title>Isolation of an archaeon at the prokaryote-eukaryote interface.</title>
        <authorList>
            <person name="Imachi H."/>
            <person name="Nobu M.K."/>
            <person name="Nakahara N."/>
            <person name="Morono Y."/>
            <person name="Ogawara M."/>
            <person name="Takaki Y."/>
            <person name="Takano Y."/>
            <person name="Uematsu K."/>
            <person name="Ikuta T."/>
            <person name="Ito M."/>
            <person name="Matsui Y."/>
            <person name="Miyazaki M."/>
            <person name="Murata K."/>
            <person name="Saito Y."/>
            <person name="Sakai S."/>
            <person name="Song C."/>
            <person name="Tasumi E."/>
            <person name="Yamanaka Y."/>
            <person name="Yamaguchi T."/>
            <person name="Kamagata Y."/>
            <person name="Tamaki H."/>
            <person name="Takai K."/>
        </authorList>
    </citation>
    <scope>NUCLEOTIDE SEQUENCE [LARGE SCALE GENOMIC DNA]</scope>
    <source>
        <strain evidence="8 9">MK-D1</strain>
    </source>
</reference>
<dbReference type="InterPro" id="IPR036823">
    <property type="entry name" value="Ribosomal_uS7_dom_sf"/>
</dbReference>
<dbReference type="Proteomes" id="UP000321408">
    <property type="component" value="Chromosome"/>
</dbReference>
<name>A0A5B9DFZ7_9ARCH</name>
<keyword evidence="9" id="KW-1185">Reference proteome</keyword>
<evidence type="ECO:0000256" key="4">
    <source>
        <dbReference type="ARBA" id="ARBA00023274"/>
    </source>
</evidence>
<dbReference type="EMBL" id="CP042905">
    <property type="protein sequence ID" value="QEE18044.1"/>
    <property type="molecule type" value="Genomic_DNA"/>
</dbReference>
<dbReference type="AlphaFoldDB" id="A0A5B9DFZ7"/>
<comment type="similarity">
    <text evidence="1">Belongs to the universal ribosomal protein uS7 family.</text>
</comment>
<dbReference type="Gene3D" id="1.10.455.10">
    <property type="entry name" value="Ribosomal protein S7 domain"/>
    <property type="match status" value="1"/>
</dbReference>
<protein>
    <recommendedName>
        <fullName evidence="5">30S ribosomal protein S7</fullName>
    </recommendedName>
</protein>
<proteinExistence type="inferred from homology"/>
<feature type="domain" description="Small ribosomal subunit protein uS7" evidence="7">
    <location>
        <begin position="76"/>
        <end position="253"/>
    </location>
</feature>
<evidence type="ECO:0000256" key="1">
    <source>
        <dbReference type="ARBA" id="ARBA00007151"/>
    </source>
</evidence>
<dbReference type="NCBIfam" id="TIGR01028">
    <property type="entry name" value="uS7_euk_arch"/>
    <property type="match status" value="1"/>
</dbReference>
<dbReference type="GO" id="GO:0006412">
    <property type="term" value="P:translation"/>
    <property type="evidence" value="ECO:0007669"/>
    <property type="project" value="UniProtKB-UniRule"/>
</dbReference>
<organism evidence="8 9">
    <name type="scientific">Promethearchaeum syntrophicum</name>
    <dbReference type="NCBI Taxonomy" id="2594042"/>
    <lineage>
        <taxon>Archaea</taxon>
        <taxon>Promethearchaeati</taxon>
        <taxon>Promethearchaeota</taxon>
        <taxon>Promethearchaeia</taxon>
        <taxon>Promethearchaeales</taxon>
        <taxon>Promethearchaeaceae</taxon>
        <taxon>Promethearchaeum</taxon>
    </lineage>
</organism>
<dbReference type="GO" id="GO:0003735">
    <property type="term" value="F:structural constituent of ribosome"/>
    <property type="evidence" value="ECO:0007669"/>
    <property type="project" value="UniProtKB-UniRule"/>
</dbReference>
<sequence>MARKKKTDEAKPEEPKEEKSEEKVEESKPSPEEPTVEPQPADESEPAPKKKTGQEILLFNRWSFEGTEVKDLSLQSYINLTPVIIPHSGGKHQHKKFWKTEHISIVERFINKIMTPGLVGKRIKGRGSSLNMGKKQKIINIIYNAFAIIENKTGENPIQVLINAIENAAPKEETTRISLGGISYQQAVDISPQRRVDLALKLIVQGTVGLAYNNIKTIDELLANELILAGRNDTNSRAVKRKDELERVAISAR</sequence>
<dbReference type="GO" id="GO:0015935">
    <property type="term" value="C:small ribosomal subunit"/>
    <property type="evidence" value="ECO:0007669"/>
    <property type="project" value="UniProtKB-UniRule"/>
</dbReference>
<dbReference type="OrthoDB" id="45346at2157"/>
<evidence type="ECO:0000313" key="8">
    <source>
        <dbReference type="EMBL" id="QEE18044.1"/>
    </source>
</evidence>
<feature type="region of interest" description="Disordered" evidence="6">
    <location>
        <begin position="1"/>
        <end position="52"/>
    </location>
</feature>
<evidence type="ECO:0000256" key="2">
    <source>
        <dbReference type="ARBA" id="ARBA00011458"/>
    </source>
</evidence>
<dbReference type="SUPFAM" id="SSF47973">
    <property type="entry name" value="Ribosomal protein S7"/>
    <property type="match status" value="1"/>
</dbReference>
<keyword evidence="3 8" id="KW-0689">Ribosomal protein</keyword>
<dbReference type="CDD" id="cd14867">
    <property type="entry name" value="uS7_Eukaryote"/>
    <property type="match status" value="1"/>
</dbReference>
<dbReference type="InterPro" id="IPR005716">
    <property type="entry name" value="Ribosomal_uS7_euk/arc"/>
</dbReference>
<dbReference type="Pfam" id="PF00177">
    <property type="entry name" value="Ribosomal_S7"/>
    <property type="match status" value="1"/>
</dbReference>
<gene>
    <name evidence="8" type="ORF">DSAG12_03882</name>
</gene>
<dbReference type="RefSeq" id="WP_147664956.1">
    <property type="nucleotide sequence ID" value="NZ_CP042905.2"/>
</dbReference>
<dbReference type="InterPro" id="IPR000235">
    <property type="entry name" value="Ribosomal_uS7"/>
</dbReference>
<accession>A0A5B9DFZ7</accession>
<reference evidence="8 9" key="2">
    <citation type="journal article" date="2024" name="Int. J. Syst. Evol. Microbiol.">
        <title>Promethearchaeum syntrophicum gen. nov., sp. nov., an anaerobic, obligately syntrophic archaeon, the first isolate of the lineage 'Asgard' archaea, and proposal of the new archaeal phylum Promethearchaeota phyl. nov. and kingdom Promethearchaeati regn. nov.</title>
        <authorList>
            <person name="Imachi H."/>
            <person name="Nobu M.K."/>
            <person name="Kato S."/>
            <person name="Takaki Y."/>
            <person name="Miyazaki M."/>
            <person name="Miyata M."/>
            <person name="Ogawara M."/>
            <person name="Saito Y."/>
            <person name="Sakai S."/>
            <person name="Tahara Y.O."/>
            <person name="Takano Y."/>
            <person name="Tasumi E."/>
            <person name="Uematsu K."/>
            <person name="Yoshimura T."/>
            <person name="Itoh T."/>
            <person name="Ohkuma M."/>
            <person name="Takai K."/>
        </authorList>
    </citation>
    <scope>NUCLEOTIDE SEQUENCE [LARGE SCALE GENOMIC DNA]</scope>
    <source>
        <strain evidence="8 9">MK-D1</strain>
    </source>
</reference>